<accession>A0A024UL08</accession>
<dbReference type="VEuPathDB" id="FungiDB:H310_03072"/>
<evidence type="ECO:0000313" key="1">
    <source>
        <dbReference type="EMBL" id="ETW06969.1"/>
    </source>
</evidence>
<dbReference type="STRING" id="157072.A0A024UL08"/>
<protein>
    <submittedName>
        <fullName evidence="1">Uncharacterized protein</fullName>
    </submittedName>
</protein>
<dbReference type="OrthoDB" id="3370at2759"/>
<dbReference type="RefSeq" id="XP_008865044.1">
    <property type="nucleotide sequence ID" value="XM_008866822.1"/>
</dbReference>
<sequence>MTRFLLDTSSDLLVDLVAGATLHPSTIPRADGKNPHRIRIPLIHILISATLTRNSRKLAAIGMPHAELITVNDALDDNFTEKPLVLLELLHTFESQLKTVFTSSINAHRLCRLLQLFSLEP</sequence>
<gene>
    <name evidence="1" type="ORF">H310_03072</name>
</gene>
<dbReference type="EMBL" id="KI913955">
    <property type="protein sequence ID" value="ETW06969.1"/>
    <property type="molecule type" value="Genomic_DNA"/>
</dbReference>
<reference evidence="1" key="1">
    <citation type="submission" date="2013-12" db="EMBL/GenBank/DDBJ databases">
        <title>The Genome Sequence of Aphanomyces invadans NJM9701.</title>
        <authorList>
            <consortium name="The Broad Institute Genomics Platform"/>
            <person name="Russ C."/>
            <person name="Tyler B."/>
            <person name="van West P."/>
            <person name="Dieguez-Uribeondo J."/>
            <person name="Young S.K."/>
            <person name="Zeng Q."/>
            <person name="Gargeya S."/>
            <person name="Fitzgerald M."/>
            <person name="Abouelleil A."/>
            <person name="Alvarado L."/>
            <person name="Chapman S.B."/>
            <person name="Gainer-Dewar J."/>
            <person name="Goldberg J."/>
            <person name="Griggs A."/>
            <person name="Gujja S."/>
            <person name="Hansen M."/>
            <person name="Howarth C."/>
            <person name="Imamovic A."/>
            <person name="Ireland A."/>
            <person name="Larimer J."/>
            <person name="McCowan C."/>
            <person name="Murphy C."/>
            <person name="Pearson M."/>
            <person name="Poon T.W."/>
            <person name="Priest M."/>
            <person name="Roberts A."/>
            <person name="Saif S."/>
            <person name="Shea T."/>
            <person name="Sykes S."/>
            <person name="Wortman J."/>
            <person name="Nusbaum C."/>
            <person name="Birren B."/>
        </authorList>
    </citation>
    <scope>NUCLEOTIDE SEQUENCE [LARGE SCALE GENOMIC DNA]</scope>
    <source>
        <strain evidence="1">NJM9701</strain>
    </source>
</reference>
<organism evidence="1">
    <name type="scientific">Aphanomyces invadans</name>
    <dbReference type="NCBI Taxonomy" id="157072"/>
    <lineage>
        <taxon>Eukaryota</taxon>
        <taxon>Sar</taxon>
        <taxon>Stramenopiles</taxon>
        <taxon>Oomycota</taxon>
        <taxon>Saprolegniomycetes</taxon>
        <taxon>Saprolegniales</taxon>
        <taxon>Verrucalvaceae</taxon>
        <taxon>Aphanomyces</taxon>
    </lineage>
</organism>
<name>A0A024UL08_9STRA</name>
<proteinExistence type="predicted"/>
<dbReference type="AlphaFoldDB" id="A0A024UL08"/>
<dbReference type="GeneID" id="20080122"/>